<feature type="non-terminal residue" evidence="10">
    <location>
        <position position="1"/>
    </location>
</feature>
<feature type="region of interest" description="Disordered" evidence="9">
    <location>
        <begin position="432"/>
        <end position="464"/>
    </location>
</feature>
<dbReference type="GO" id="GO:0005643">
    <property type="term" value="C:nuclear pore"/>
    <property type="evidence" value="ECO:0007669"/>
    <property type="project" value="TreeGrafter"/>
</dbReference>
<protein>
    <recommendedName>
        <fullName evidence="8">Exportin-4</fullName>
    </recommendedName>
</protein>
<evidence type="ECO:0000256" key="1">
    <source>
        <dbReference type="ARBA" id="ARBA00004123"/>
    </source>
</evidence>
<dbReference type="GO" id="GO:0006611">
    <property type="term" value="P:protein export from nucleus"/>
    <property type="evidence" value="ECO:0007669"/>
    <property type="project" value="TreeGrafter"/>
</dbReference>
<dbReference type="SUPFAM" id="SSF48371">
    <property type="entry name" value="ARM repeat"/>
    <property type="match status" value="1"/>
</dbReference>
<dbReference type="OrthoDB" id="5548448at2759"/>
<evidence type="ECO:0000256" key="9">
    <source>
        <dbReference type="SAM" id="MobiDB-lite"/>
    </source>
</evidence>
<dbReference type="PANTHER" id="PTHR12596:SF1">
    <property type="entry name" value="EXPORTIN-4"/>
    <property type="match status" value="1"/>
</dbReference>
<dbReference type="InterPro" id="IPR044189">
    <property type="entry name" value="XPO4/7-like"/>
</dbReference>
<keyword evidence="4" id="KW-0813">Transport</keyword>
<evidence type="ECO:0000256" key="4">
    <source>
        <dbReference type="ARBA" id="ARBA00022448"/>
    </source>
</evidence>
<dbReference type="GO" id="GO:0005049">
    <property type="term" value="F:nuclear export signal receptor activity"/>
    <property type="evidence" value="ECO:0007669"/>
    <property type="project" value="InterPro"/>
</dbReference>
<evidence type="ECO:0000256" key="7">
    <source>
        <dbReference type="ARBA" id="ARBA00023242"/>
    </source>
</evidence>
<evidence type="ECO:0000256" key="2">
    <source>
        <dbReference type="ARBA" id="ARBA00004496"/>
    </source>
</evidence>
<comment type="caution">
    <text evidence="10">The sequence shown here is derived from an EMBL/GenBank/DDBJ whole genome shotgun (WGS) entry which is preliminary data.</text>
</comment>
<dbReference type="Gene3D" id="1.25.10.10">
    <property type="entry name" value="Leucine-rich Repeat Variant"/>
    <property type="match status" value="2"/>
</dbReference>
<dbReference type="FunFam" id="1.25.10.10:FF:000130">
    <property type="entry name" value="Exportin 4"/>
    <property type="match status" value="1"/>
</dbReference>
<keyword evidence="11" id="KW-1185">Reference proteome</keyword>
<evidence type="ECO:0000313" key="11">
    <source>
        <dbReference type="Proteomes" id="UP000749559"/>
    </source>
</evidence>
<dbReference type="InterPro" id="IPR011989">
    <property type="entry name" value="ARM-like"/>
</dbReference>
<accession>A0A8J1TCA4</accession>
<dbReference type="EMBL" id="CAIIXF020000011">
    <property type="protein sequence ID" value="CAH1799119.1"/>
    <property type="molecule type" value="Genomic_DNA"/>
</dbReference>
<evidence type="ECO:0000313" key="10">
    <source>
        <dbReference type="EMBL" id="CAH1799119.1"/>
    </source>
</evidence>
<dbReference type="AlphaFoldDB" id="A0A8J1TCA4"/>
<name>A0A8J1TCA4_OWEFU</name>
<evidence type="ECO:0000256" key="6">
    <source>
        <dbReference type="ARBA" id="ARBA00022927"/>
    </source>
</evidence>
<feature type="compositionally biased region" description="Acidic residues" evidence="9">
    <location>
        <begin position="451"/>
        <end position="464"/>
    </location>
</feature>
<evidence type="ECO:0000256" key="8">
    <source>
        <dbReference type="ARBA" id="ARBA00040444"/>
    </source>
</evidence>
<dbReference type="PANTHER" id="PTHR12596">
    <property type="entry name" value="EXPORTIN 4,7-RELATED"/>
    <property type="match status" value="1"/>
</dbReference>
<keyword evidence="5" id="KW-0963">Cytoplasm</keyword>
<reference evidence="10" key="1">
    <citation type="submission" date="2022-03" db="EMBL/GenBank/DDBJ databases">
        <authorList>
            <person name="Martin C."/>
        </authorList>
    </citation>
    <scope>NUCLEOTIDE SEQUENCE</scope>
</reference>
<proteinExistence type="inferred from homology"/>
<dbReference type="Proteomes" id="UP000749559">
    <property type="component" value="Unassembled WGS sequence"/>
</dbReference>
<sequence>AENLMRELDQAAQIVLAPPNIVSNEQRHCAENLFLNFRKSKLPYSTCRELLEKSKNDYVLFQAASTIKESVVREWTLLQPDDIQSLRLFLLKYVVDHIDLKRYVRRQILQAVAVMSKRGALDGEKLNKDAIFNDVTQLISSGNLSMQLVACSILTSLLDEFSSTSKSSKIGLTWEFHSKCKRSFEDADLKKVFSFCLQVLHELEKCASPLNRDVTYLSIRFLTITEQLLNWQFSSRHPIRNRIGSFMIYGSVPFRPLETWQDVILDRGVLDLFFKIHEKVRHNSEMAHHSMQCISQLATLTGAVFSDDTAKRDYVAHFLQGFLALLASIDLQDYEALGVATTINNLLTMFSMGVFIELPKTLFEQFANALTQLTCRFGQAAALEEAMKGEDTLYREAYGKLLDSWMNFVTDVDNFAPEFWRTQSTEVFTSYLQSHLGPPDGTRNQTSSGEVNDDDNEDYDETEEDDRLKFKEDLCCIGVFARRNLGYTLPLLSKLLEGRIQRLHGQLQRMQQVSSPGNHVAMDTSMLSSLNEDLHWTLLIIANVITRDPEGETPMIPSEIMEHSIEQNKSIDLQTSLKVLASPGEDVATIPGADTSTDHIIRLISAVFKLCEVEKRAVAANLTHLLSPQVASTLMWLLWRWVPAFLLPDENYYAQISPAIQSAFGRDTEGGQWVMNFLLEKIVSNLSVWSSEESLILDTVQLFSMIVENKHRCSSAMKCPSVWQLAKEEAANQPPLSILPCSGKRHLLRALVLAGSASLEESVKQEYWKYILQSLHDRFKTTVCHENFKRISNDESVRNEVIGLLESLCGVAEATRVTNVSLLFNFLHPALVESVKLVDIYHTYVQVVQLILELFCEIAKRQICYLGLKDTKSMYDCCLQLLQTYAKHSAGKLNLNSNAEEEQYMDLLIVMELLTHLLSKDFIDFGVTEEEEASGQNDVLAADVVLYGLNIVIPLMNAELLKFPALCSQYFKLITYVGEIYPEKMCNLPEQLHKNLMASLELGFTSFGEDINKSCLDLLVSLGSHVAQSEPIGSQGHTAMTHFLEVMFTLLVTDSFDMDQLDTASSTFHALICCNQAKYNELVHHLISEQSEELYSKRLVDAFNELTPPGEKLSLERRAKIKFIERFEKFVLNVRGFLCVR</sequence>
<comment type="similarity">
    <text evidence="3">Belongs to the exportin family.</text>
</comment>
<keyword evidence="7" id="KW-0539">Nucleus</keyword>
<comment type="subcellular location">
    <subcellularLocation>
        <location evidence="2">Cytoplasm</location>
    </subcellularLocation>
    <subcellularLocation>
        <location evidence="1">Nucleus</location>
    </subcellularLocation>
</comment>
<dbReference type="InterPro" id="IPR016024">
    <property type="entry name" value="ARM-type_fold"/>
</dbReference>
<dbReference type="GO" id="GO:0005737">
    <property type="term" value="C:cytoplasm"/>
    <property type="evidence" value="ECO:0007669"/>
    <property type="project" value="UniProtKB-SubCell"/>
</dbReference>
<keyword evidence="6" id="KW-0653">Protein transport</keyword>
<gene>
    <name evidence="10" type="ORF">OFUS_LOCUS23172</name>
</gene>
<evidence type="ECO:0000256" key="5">
    <source>
        <dbReference type="ARBA" id="ARBA00022490"/>
    </source>
</evidence>
<organism evidence="10 11">
    <name type="scientific">Owenia fusiformis</name>
    <name type="common">Polychaete worm</name>
    <dbReference type="NCBI Taxonomy" id="6347"/>
    <lineage>
        <taxon>Eukaryota</taxon>
        <taxon>Metazoa</taxon>
        <taxon>Spiralia</taxon>
        <taxon>Lophotrochozoa</taxon>
        <taxon>Annelida</taxon>
        <taxon>Polychaeta</taxon>
        <taxon>Sedentaria</taxon>
        <taxon>Canalipalpata</taxon>
        <taxon>Sabellida</taxon>
        <taxon>Oweniida</taxon>
        <taxon>Oweniidae</taxon>
        <taxon>Owenia</taxon>
    </lineage>
</organism>
<evidence type="ECO:0000256" key="3">
    <source>
        <dbReference type="ARBA" id="ARBA00009466"/>
    </source>
</evidence>